<reference evidence="2 3" key="2">
    <citation type="submission" date="2007-06" db="EMBL/GenBank/DDBJ databases">
        <title>Draft genome sequence of Ruminococcus gnavus (ATCC 29149).</title>
        <authorList>
            <person name="Sudarsanam P."/>
            <person name="Ley R."/>
            <person name="Guruge J."/>
            <person name="Turnbaugh P.J."/>
            <person name="Mahowald M."/>
            <person name="Liep D."/>
            <person name="Gordon J."/>
        </authorList>
    </citation>
    <scope>NUCLEOTIDE SEQUENCE [LARGE SCALE GENOMIC DNA]</scope>
    <source>
        <strain evidence="2 3">ATCC 29149</strain>
    </source>
</reference>
<dbReference type="PaxDb" id="411470-RUMGNA_03748"/>
<proteinExistence type="predicted"/>
<reference evidence="2 3" key="1">
    <citation type="submission" date="2007-04" db="EMBL/GenBank/DDBJ databases">
        <authorList>
            <person name="Fulton L."/>
            <person name="Clifton S."/>
            <person name="Fulton B."/>
            <person name="Xu J."/>
            <person name="Minx P."/>
            <person name="Pepin K.H."/>
            <person name="Johnson M."/>
            <person name="Thiruvilangam P."/>
            <person name="Bhonagiri V."/>
            <person name="Nash W.E."/>
            <person name="Mardis E.R."/>
            <person name="Wilson R.K."/>
        </authorList>
    </citation>
    <scope>NUCLEOTIDE SEQUENCE [LARGE SCALE GENOMIC DNA]</scope>
    <source>
        <strain evidence="2 3">ATCC 29149</strain>
    </source>
</reference>
<organism evidence="2 3">
    <name type="scientific">Mediterraneibacter gnavus (strain ATCC 29149 / DSM 114966 / JCM 6515 / VPI C7-9)</name>
    <name type="common">Ruminococcus gnavus</name>
    <dbReference type="NCBI Taxonomy" id="411470"/>
    <lineage>
        <taxon>Bacteria</taxon>
        <taxon>Bacillati</taxon>
        <taxon>Bacillota</taxon>
        <taxon>Clostridia</taxon>
        <taxon>Lachnospirales</taxon>
        <taxon>Lachnospiraceae</taxon>
        <taxon>Mediterraneibacter</taxon>
    </lineage>
</organism>
<dbReference type="Proteomes" id="UP000004410">
    <property type="component" value="Unassembled WGS sequence"/>
</dbReference>
<accession>A7B832</accession>
<name>A7B832_MEDG7</name>
<evidence type="ECO:0000313" key="1">
    <source>
        <dbReference type="EMBL" id="EDN75764.1"/>
    </source>
</evidence>
<dbReference type="AlphaFoldDB" id="A7B832"/>
<evidence type="ECO:0000313" key="2">
    <source>
        <dbReference type="EMBL" id="EDN76125.1"/>
    </source>
</evidence>
<comment type="caution">
    <text evidence="2">The sequence shown here is derived from an EMBL/GenBank/DDBJ whole genome shotgun (WGS) entry which is preliminary data.</text>
</comment>
<dbReference type="EMBL" id="AAYG02000032">
    <property type="protein sequence ID" value="EDN76125.1"/>
    <property type="molecule type" value="Genomic_DNA"/>
</dbReference>
<gene>
    <name evidence="2" type="ORF">RUMGNA_03748</name>
    <name evidence="1" type="ORF">RUMGNA_03916</name>
</gene>
<protein>
    <submittedName>
        <fullName evidence="2">Uncharacterized protein</fullName>
    </submittedName>
</protein>
<dbReference type="EMBL" id="AAYG02000038">
    <property type="protein sequence ID" value="EDN75764.1"/>
    <property type="molecule type" value="Genomic_DNA"/>
</dbReference>
<sequence length="37" mass="4254">MYSYQAEVENSLSLPDFSFIKTCSYIYAAQKDRLLSA</sequence>
<evidence type="ECO:0000313" key="3">
    <source>
        <dbReference type="Proteomes" id="UP000004410"/>
    </source>
</evidence>